<dbReference type="AlphaFoldDB" id="A0A369Q1H2"/>
<reference evidence="3 4" key="1">
    <citation type="submission" date="2018-04" db="EMBL/GenBank/DDBJ databases">
        <title>Adhaeribacter sp. HMF7616 genome sequencing and assembly.</title>
        <authorList>
            <person name="Kang H."/>
            <person name="Kang J."/>
            <person name="Cha I."/>
            <person name="Kim H."/>
            <person name="Joh K."/>
        </authorList>
    </citation>
    <scope>NUCLEOTIDE SEQUENCE [LARGE SCALE GENOMIC DNA]</scope>
    <source>
        <strain evidence="3 4">HMF7616</strain>
    </source>
</reference>
<protein>
    <recommendedName>
        <fullName evidence="2">Response regulatory domain-containing protein</fullName>
    </recommendedName>
</protein>
<evidence type="ECO:0000259" key="2">
    <source>
        <dbReference type="PROSITE" id="PS50110"/>
    </source>
</evidence>
<evidence type="ECO:0000313" key="4">
    <source>
        <dbReference type="Proteomes" id="UP000253919"/>
    </source>
</evidence>
<name>A0A369Q1H2_9BACT</name>
<dbReference type="PROSITE" id="PS50110">
    <property type="entry name" value="RESPONSE_REGULATORY"/>
    <property type="match status" value="1"/>
</dbReference>
<dbReference type="Gene3D" id="3.40.50.2300">
    <property type="match status" value="1"/>
</dbReference>
<keyword evidence="1" id="KW-0597">Phosphoprotein</keyword>
<gene>
    <name evidence="3" type="ORF">AHMF7616_05205</name>
</gene>
<feature type="modified residue" description="4-aspartylphosphate" evidence="1">
    <location>
        <position position="62"/>
    </location>
</feature>
<dbReference type="GO" id="GO:0000160">
    <property type="term" value="P:phosphorelay signal transduction system"/>
    <property type="evidence" value="ECO:0007669"/>
    <property type="project" value="InterPro"/>
</dbReference>
<dbReference type="InterPro" id="IPR001789">
    <property type="entry name" value="Sig_transdc_resp-reg_receiver"/>
</dbReference>
<dbReference type="EMBL" id="QASA01000002">
    <property type="protein sequence ID" value="RDC58771.1"/>
    <property type="molecule type" value="Genomic_DNA"/>
</dbReference>
<dbReference type="Proteomes" id="UP000253919">
    <property type="component" value="Unassembled WGS sequence"/>
</dbReference>
<proteinExistence type="predicted"/>
<evidence type="ECO:0000313" key="3">
    <source>
        <dbReference type="EMBL" id="RDC58771.1"/>
    </source>
</evidence>
<organism evidence="3 4">
    <name type="scientific">Adhaeribacter pallidiroseus</name>
    <dbReference type="NCBI Taxonomy" id="2072847"/>
    <lineage>
        <taxon>Bacteria</taxon>
        <taxon>Pseudomonadati</taxon>
        <taxon>Bacteroidota</taxon>
        <taxon>Cytophagia</taxon>
        <taxon>Cytophagales</taxon>
        <taxon>Hymenobacteraceae</taxon>
        <taxon>Adhaeribacter</taxon>
    </lineage>
</organism>
<accession>A0A369Q1H2</accession>
<evidence type="ECO:0000256" key="1">
    <source>
        <dbReference type="PROSITE-ProRule" id="PRU00169"/>
    </source>
</evidence>
<dbReference type="InterPro" id="IPR011006">
    <property type="entry name" value="CheY-like_superfamily"/>
</dbReference>
<dbReference type="SUPFAM" id="SSF52172">
    <property type="entry name" value="CheY-like"/>
    <property type="match status" value="1"/>
</dbReference>
<sequence length="100" mass="11379">MLLPKKVLVIDADHTALFLAHLAIKGITKEVQVQMAQNGQDALNLVRTDCSQEQCPTVIFLDIQSYHRDEIKFLEELQNAPNLRHLALRIVLFASTKAWK</sequence>
<feature type="domain" description="Response regulatory" evidence="2">
    <location>
        <begin position="6"/>
        <end position="100"/>
    </location>
</feature>
<comment type="caution">
    <text evidence="3">The sequence shown here is derived from an EMBL/GenBank/DDBJ whole genome shotgun (WGS) entry which is preliminary data.</text>
</comment>
<keyword evidence="4" id="KW-1185">Reference proteome</keyword>